<dbReference type="EMBL" id="DSYQ01000029">
    <property type="protein sequence ID" value="HGT71443.1"/>
    <property type="molecule type" value="Genomic_DNA"/>
</dbReference>
<protein>
    <submittedName>
        <fullName evidence="3">GNAT family N-acetyltransferase</fullName>
    </submittedName>
</protein>
<evidence type="ECO:0000259" key="2">
    <source>
        <dbReference type="PROSITE" id="PS51186"/>
    </source>
</evidence>
<gene>
    <name evidence="3" type="ORF">ENT43_04265</name>
</gene>
<dbReference type="AlphaFoldDB" id="A0A7C4R6Q4"/>
<dbReference type="PROSITE" id="PS51186">
    <property type="entry name" value="GNAT"/>
    <property type="match status" value="1"/>
</dbReference>
<dbReference type="Gene3D" id="3.40.630.30">
    <property type="match status" value="1"/>
</dbReference>
<dbReference type="InterPro" id="IPR000182">
    <property type="entry name" value="GNAT_dom"/>
</dbReference>
<dbReference type="PANTHER" id="PTHR13947">
    <property type="entry name" value="GNAT FAMILY N-ACETYLTRANSFERASE"/>
    <property type="match status" value="1"/>
</dbReference>
<dbReference type="Pfam" id="PF00583">
    <property type="entry name" value="Acetyltransf_1"/>
    <property type="match status" value="1"/>
</dbReference>
<dbReference type="PANTHER" id="PTHR13947:SF37">
    <property type="entry name" value="LD18367P"/>
    <property type="match status" value="1"/>
</dbReference>
<dbReference type="InterPro" id="IPR050769">
    <property type="entry name" value="NAT_camello-type"/>
</dbReference>
<evidence type="ECO:0000256" key="1">
    <source>
        <dbReference type="ARBA" id="ARBA00022679"/>
    </source>
</evidence>
<dbReference type="CDD" id="cd04301">
    <property type="entry name" value="NAT_SF"/>
    <property type="match status" value="1"/>
</dbReference>
<organism evidence="3">
    <name type="scientific">candidate division CPR3 bacterium</name>
    <dbReference type="NCBI Taxonomy" id="2268181"/>
    <lineage>
        <taxon>Bacteria</taxon>
        <taxon>Bacteria division CPR3</taxon>
    </lineage>
</organism>
<sequence>MKNINYSTITDINELETLRDKSAFKYKFDDDLIESLKKYFILKDSLFILAKSEGDFAGFCSIDRDWWEENYFMIREILVDPKFHKKGIGYELMTRCIDHAKQKGADGVVTETAFDNIPMQKLCEKIGFKKWDNPSWKEGITYKIIF</sequence>
<comment type="caution">
    <text evidence="3">The sequence shown here is derived from an EMBL/GenBank/DDBJ whole genome shotgun (WGS) entry which is preliminary data.</text>
</comment>
<keyword evidence="1 3" id="KW-0808">Transferase</keyword>
<feature type="domain" description="N-acetyltransferase" evidence="2">
    <location>
        <begin position="2"/>
        <end position="146"/>
    </location>
</feature>
<accession>A0A7C4R6Q4</accession>
<reference evidence="3" key="1">
    <citation type="journal article" date="2020" name="mSystems">
        <title>Genome- and Community-Level Interaction Insights into Carbon Utilization and Element Cycling Functions of Hydrothermarchaeota in Hydrothermal Sediment.</title>
        <authorList>
            <person name="Zhou Z."/>
            <person name="Liu Y."/>
            <person name="Xu W."/>
            <person name="Pan J."/>
            <person name="Luo Z.H."/>
            <person name="Li M."/>
        </authorList>
    </citation>
    <scope>NUCLEOTIDE SEQUENCE [LARGE SCALE GENOMIC DNA]</scope>
    <source>
        <strain evidence="3">SpSt-579</strain>
    </source>
</reference>
<proteinExistence type="predicted"/>
<dbReference type="SUPFAM" id="SSF55729">
    <property type="entry name" value="Acyl-CoA N-acyltransferases (Nat)"/>
    <property type="match status" value="1"/>
</dbReference>
<dbReference type="InterPro" id="IPR016181">
    <property type="entry name" value="Acyl_CoA_acyltransferase"/>
</dbReference>
<dbReference type="GO" id="GO:0008080">
    <property type="term" value="F:N-acetyltransferase activity"/>
    <property type="evidence" value="ECO:0007669"/>
    <property type="project" value="InterPro"/>
</dbReference>
<name>A0A7C4R6Q4_UNCC3</name>
<evidence type="ECO:0000313" key="3">
    <source>
        <dbReference type="EMBL" id="HGT71443.1"/>
    </source>
</evidence>